<proteinExistence type="predicted"/>
<evidence type="ECO:0000313" key="1">
    <source>
        <dbReference type="EMBL" id="DAG00582.1"/>
    </source>
</evidence>
<sequence>MDQLEHIDSQIQDWEKFFKLDNELRSNLNQISEYVGEKLAKGKFGEPIQVEFDDKIFQFVFRVGTSGLRGRVDSYIASSKLLVKPRGFKAQVDFNQDVSLAETIGETARGILYRYYDLIDDEDHVY</sequence>
<accession>A0A8S5V1H7</accession>
<dbReference type="EMBL" id="BK016182">
    <property type="protein sequence ID" value="DAG00582.1"/>
    <property type="molecule type" value="Genomic_DNA"/>
</dbReference>
<name>A0A8S5V1H7_9CAUD</name>
<organism evidence="1">
    <name type="scientific">Myoviridae sp. ctJ2i1</name>
    <dbReference type="NCBI Taxonomy" id="2825079"/>
    <lineage>
        <taxon>Viruses</taxon>
        <taxon>Duplodnaviria</taxon>
        <taxon>Heunggongvirae</taxon>
        <taxon>Uroviricota</taxon>
        <taxon>Caudoviricetes</taxon>
    </lineage>
</organism>
<protein>
    <submittedName>
        <fullName evidence="1">Uncharacterized protein</fullName>
    </submittedName>
</protein>
<reference evidence="1" key="1">
    <citation type="journal article" date="2021" name="Proc. Natl. Acad. Sci. U.S.A.">
        <title>A Catalog of Tens of Thousands of Viruses from Human Metagenomes Reveals Hidden Associations with Chronic Diseases.</title>
        <authorList>
            <person name="Tisza M.J."/>
            <person name="Buck C.B."/>
        </authorList>
    </citation>
    <scope>NUCLEOTIDE SEQUENCE</scope>
    <source>
        <strain evidence="1">CtJ2i1</strain>
    </source>
</reference>